<proteinExistence type="predicted"/>
<dbReference type="Proteomes" id="UP000298416">
    <property type="component" value="Unassembled WGS sequence"/>
</dbReference>
<organism evidence="2">
    <name type="scientific">Salvia splendens</name>
    <name type="common">Scarlet sage</name>
    <dbReference type="NCBI Taxonomy" id="180675"/>
    <lineage>
        <taxon>Eukaryota</taxon>
        <taxon>Viridiplantae</taxon>
        <taxon>Streptophyta</taxon>
        <taxon>Embryophyta</taxon>
        <taxon>Tracheophyta</taxon>
        <taxon>Spermatophyta</taxon>
        <taxon>Magnoliopsida</taxon>
        <taxon>eudicotyledons</taxon>
        <taxon>Gunneridae</taxon>
        <taxon>Pentapetalae</taxon>
        <taxon>asterids</taxon>
        <taxon>lamiids</taxon>
        <taxon>Lamiales</taxon>
        <taxon>Lamiaceae</taxon>
        <taxon>Nepetoideae</taxon>
        <taxon>Mentheae</taxon>
        <taxon>Salviinae</taxon>
        <taxon>Salvia</taxon>
        <taxon>Salvia subgen. Calosphace</taxon>
        <taxon>core Calosphace</taxon>
    </lineage>
</organism>
<evidence type="ECO:0000256" key="1">
    <source>
        <dbReference type="SAM" id="MobiDB-lite"/>
    </source>
</evidence>
<reference evidence="2" key="1">
    <citation type="submission" date="2018-01" db="EMBL/GenBank/DDBJ databases">
        <authorList>
            <person name="Mao J.F."/>
        </authorList>
    </citation>
    <scope>NUCLEOTIDE SEQUENCE</scope>
    <source>
        <strain evidence="2">Huo1</strain>
        <tissue evidence="2">Leaf</tissue>
    </source>
</reference>
<accession>A0A8X8YR76</accession>
<feature type="compositionally biased region" description="Basic and acidic residues" evidence="1">
    <location>
        <begin position="19"/>
        <end position="32"/>
    </location>
</feature>
<evidence type="ECO:0000313" key="2">
    <source>
        <dbReference type="EMBL" id="KAG6436744.1"/>
    </source>
</evidence>
<dbReference type="EMBL" id="PNBA02000001">
    <property type="protein sequence ID" value="KAG6436744.1"/>
    <property type="molecule type" value="Genomic_DNA"/>
</dbReference>
<feature type="region of interest" description="Disordered" evidence="1">
    <location>
        <begin position="1"/>
        <end position="59"/>
    </location>
</feature>
<sequence>MSKGSKRMRESLMRTNDPAVDKNDKVQTEEMPKNAPGTKKVNKWKEKVHEGVGKGETEEEKIRHQTLKLKTSPRKIIEMIQALNEEQMNEVIDMGFGELRHFGIAEVPGKMAYDLVRVDTVLINPCGDGKFRTRIDYVFRDISVVKEYNWCAYVLETLAVAVKNWRSTKNTPFTGPIAILVAFYVDRVFHKKLLVSRVFPTVFGWTSEKLRQREKMELESADTIGRGSLVDRGDPDKLSPASEDAVRGLQNLLISMNDFTNVILNFEAMKIAGSTVCNMIGVIPEVEVDEEETVASLKTALAKDKFNVPELVEAVQRRFKVTAQLTQLAEEGPPFDIHPSFVLKNGDLARRIGVKQGKRTNINELQNCVVTPQAEVNKSVLEISSFTAIGRIQSSDTEKTVISVGFGAARLCASKSEYQVNNPIIGTSFNGGSDASHQTGLEKEGSINVEEIVKSAMADYMEGGGDDVADEFYSEASGTKSIIILDNKLISKDETNDKELDVEAIVQSALEAYMECDEVDEDFVTPFAKKSEPKLGKELVFYTNEQLNDNIQKLKMNVRPKADMRCSNALRSPFLERTVTVSCKLTPDERVMYYWLMTTYHGNE</sequence>
<comment type="caution">
    <text evidence="2">The sequence shown here is derived from an EMBL/GenBank/DDBJ whole genome shotgun (WGS) entry which is preliminary data.</text>
</comment>
<keyword evidence="3" id="KW-1185">Reference proteome</keyword>
<gene>
    <name evidence="2" type="ORF">SASPL_101646</name>
</gene>
<dbReference type="AlphaFoldDB" id="A0A8X8YR76"/>
<protein>
    <submittedName>
        <fullName evidence="2">Uncharacterized protein</fullName>
    </submittedName>
</protein>
<name>A0A8X8YR76_SALSN</name>
<feature type="compositionally biased region" description="Basic and acidic residues" evidence="1">
    <location>
        <begin position="43"/>
        <end position="59"/>
    </location>
</feature>
<evidence type="ECO:0000313" key="3">
    <source>
        <dbReference type="Proteomes" id="UP000298416"/>
    </source>
</evidence>
<dbReference type="PANTHER" id="PTHR34835">
    <property type="entry name" value="OS07G0283600 PROTEIN-RELATED"/>
    <property type="match status" value="1"/>
</dbReference>
<reference evidence="2" key="2">
    <citation type="submission" date="2020-08" db="EMBL/GenBank/DDBJ databases">
        <title>Plant Genome Project.</title>
        <authorList>
            <person name="Zhang R.-G."/>
        </authorList>
    </citation>
    <scope>NUCLEOTIDE SEQUENCE</scope>
    <source>
        <strain evidence="2">Huo1</strain>
        <tissue evidence="2">Leaf</tissue>
    </source>
</reference>